<evidence type="ECO:0000313" key="1">
    <source>
        <dbReference type="EMBL" id="RCG21136.1"/>
    </source>
</evidence>
<sequence>MMFMTISQPQPQTRLCPACKAAVPLTEDMVVAMWLEDGATVEQIHAGDCPDYLDHQARLMESVERTRQKEERARQLFPDAHARFQAALQSLPAEQAAGPFAAALAELVSIQAGRFFGNGGFVILPEWADILDRHFPATGR</sequence>
<organism evidence="1 2">
    <name type="scientific">Sphaerisporangium album</name>
    <dbReference type="NCBI Taxonomy" id="509200"/>
    <lineage>
        <taxon>Bacteria</taxon>
        <taxon>Bacillati</taxon>
        <taxon>Actinomycetota</taxon>
        <taxon>Actinomycetes</taxon>
        <taxon>Streptosporangiales</taxon>
        <taxon>Streptosporangiaceae</taxon>
        <taxon>Sphaerisporangium</taxon>
    </lineage>
</organism>
<dbReference type="EMBL" id="QOIL01000030">
    <property type="protein sequence ID" value="RCG21136.1"/>
    <property type="molecule type" value="Genomic_DNA"/>
</dbReference>
<reference evidence="1 2" key="1">
    <citation type="submission" date="2018-06" db="EMBL/GenBank/DDBJ databases">
        <title>Sphaerisporangium craniellae sp. nov., isolated from a marine sponge in the South China Sea.</title>
        <authorList>
            <person name="Li L."/>
        </authorList>
    </citation>
    <scope>NUCLEOTIDE SEQUENCE [LARGE SCALE GENOMIC DNA]</scope>
    <source>
        <strain evidence="1 2">CCTCC AA 208026</strain>
    </source>
</reference>
<name>A0A367ESN9_9ACTN</name>
<dbReference type="AlphaFoldDB" id="A0A367ESN9"/>
<evidence type="ECO:0000313" key="2">
    <source>
        <dbReference type="Proteomes" id="UP000253094"/>
    </source>
</evidence>
<dbReference type="Proteomes" id="UP000253094">
    <property type="component" value="Unassembled WGS sequence"/>
</dbReference>
<proteinExistence type="predicted"/>
<gene>
    <name evidence="1" type="ORF">DQ384_36590</name>
</gene>
<accession>A0A367ESN9</accession>
<keyword evidence="2" id="KW-1185">Reference proteome</keyword>
<comment type="caution">
    <text evidence="1">The sequence shown here is derived from an EMBL/GenBank/DDBJ whole genome shotgun (WGS) entry which is preliminary data.</text>
</comment>
<protein>
    <submittedName>
        <fullName evidence="1">Uncharacterized protein</fullName>
    </submittedName>
</protein>